<dbReference type="SMART" id="SM00235">
    <property type="entry name" value="ZnMc"/>
    <property type="match status" value="1"/>
</dbReference>
<dbReference type="InterPro" id="IPR001818">
    <property type="entry name" value="Pept_M10_metallopeptidase"/>
</dbReference>
<proteinExistence type="predicted"/>
<dbReference type="InterPro" id="IPR006026">
    <property type="entry name" value="Peptidase_Metallo"/>
</dbReference>
<feature type="transmembrane region" description="Helical" evidence="6">
    <location>
        <begin position="297"/>
        <end position="318"/>
    </location>
</feature>
<sequence length="328" mass="34890">MRSNAGLVRGLGFLVAGATVFAGLTFSASNADAYCRTTTDGLISGCNISAGQCCTVGRPLYWVSSCVGWSLQKNGTRQLPYNTAKNIIGNAFQKWSDVQCSRTSGTAKVTLNFKQQEDVDCSEVRYNKEAKNQNVIVFRDTNWDHTDSSNTLGLTTVVFDPNTGEIFDADMELNTADQTLSLDPVPPNGYDFDSIITHEAGHFLGLAHSGDPEATMYAHYTPGSTKMRDLADDDKNGICSAYISGTSEYTNGRRVTGDGGTFVAAGPCDPEARHGFSTACAEANPSNKGCSIGSTGVASGPGAGMFAALGLVFSLGMARRSRRSRRET</sequence>
<evidence type="ECO:0000256" key="4">
    <source>
        <dbReference type="ARBA" id="ARBA00022833"/>
    </source>
</evidence>
<dbReference type="RefSeq" id="WP_394839373.1">
    <property type="nucleotide sequence ID" value="NZ_CP089929.1"/>
</dbReference>
<keyword evidence="3 8" id="KW-0378">Hydrolase</keyword>
<gene>
    <name evidence="8" type="ORF">LVJ94_21030</name>
</gene>
<evidence type="ECO:0000259" key="7">
    <source>
        <dbReference type="SMART" id="SM00235"/>
    </source>
</evidence>
<dbReference type="PRINTS" id="PR00138">
    <property type="entry name" value="MATRIXIN"/>
</dbReference>
<evidence type="ECO:0000256" key="5">
    <source>
        <dbReference type="ARBA" id="ARBA00023049"/>
    </source>
</evidence>
<evidence type="ECO:0000256" key="6">
    <source>
        <dbReference type="SAM" id="Phobius"/>
    </source>
</evidence>
<name>A0ABZ2LH61_9BACT</name>
<keyword evidence="2" id="KW-0479">Metal-binding</keyword>
<keyword evidence="6" id="KW-0472">Membrane</keyword>
<evidence type="ECO:0000256" key="2">
    <source>
        <dbReference type="ARBA" id="ARBA00022723"/>
    </source>
</evidence>
<organism evidence="8 9">
    <name type="scientific">Pendulispora rubella</name>
    <dbReference type="NCBI Taxonomy" id="2741070"/>
    <lineage>
        <taxon>Bacteria</taxon>
        <taxon>Pseudomonadati</taxon>
        <taxon>Myxococcota</taxon>
        <taxon>Myxococcia</taxon>
        <taxon>Myxococcales</taxon>
        <taxon>Sorangiineae</taxon>
        <taxon>Pendulisporaceae</taxon>
        <taxon>Pendulispora</taxon>
    </lineage>
</organism>
<dbReference type="GO" id="GO:0008237">
    <property type="term" value="F:metallopeptidase activity"/>
    <property type="evidence" value="ECO:0007669"/>
    <property type="project" value="UniProtKB-KW"/>
</dbReference>
<evidence type="ECO:0000256" key="3">
    <source>
        <dbReference type="ARBA" id="ARBA00022801"/>
    </source>
</evidence>
<dbReference type="Proteomes" id="UP001374803">
    <property type="component" value="Chromosome"/>
</dbReference>
<evidence type="ECO:0000313" key="9">
    <source>
        <dbReference type="Proteomes" id="UP001374803"/>
    </source>
</evidence>
<keyword evidence="5 8" id="KW-0482">Metalloprotease</keyword>
<keyword evidence="9" id="KW-1185">Reference proteome</keyword>
<dbReference type="EMBL" id="CP089983">
    <property type="protein sequence ID" value="WXB09700.1"/>
    <property type="molecule type" value="Genomic_DNA"/>
</dbReference>
<evidence type="ECO:0000313" key="8">
    <source>
        <dbReference type="EMBL" id="WXB09700.1"/>
    </source>
</evidence>
<dbReference type="Gene3D" id="3.40.390.10">
    <property type="entry name" value="Collagenase (Catalytic Domain)"/>
    <property type="match status" value="1"/>
</dbReference>
<evidence type="ECO:0000256" key="1">
    <source>
        <dbReference type="ARBA" id="ARBA00022670"/>
    </source>
</evidence>
<keyword evidence="6" id="KW-1133">Transmembrane helix</keyword>
<keyword evidence="6" id="KW-0812">Transmembrane</keyword>
<feature type="domain" description="Peptidase metallopeptidase" evidence="7">
    <location>
        <begin position="58"/>
        <end position="244"/>
    </location>
</feature>
<keyword evidence="1" id="KW-0645">Protease</keyword>
<protein>
    <submittedName>
        <fullName evidence="8">Matrixin family metalloprotease</fullName>
        <ecNumber evidence="8">3.4.24.-</ecNumber>
    </submittedName>
</protein>
<dbReference type="SUPFAM" id="SSF55486">
    <property type="entry name" value="Metalloproteases ('zincins'), catalytic domain"/>
    <property type="match status" value="1"/>
</dbReference>
<keyword evidence="4" id="KW-0862">Zinc</keyword>
<dbReference type="Pfam" id="PF00413">
    <property type="entry name" value="Peptidase_M10"/>
    <property type="match status" value="1"/>
</dbReference>
<dbReference type="EC" id="3.4.24.-" evidence="8"/>
<dbReference type="PANTHER" id="PTHR10201">
    <property type="entry name" value="MATRIX METALLOPROTEINASE"/>
    <property type="match status" value="1"/>
</dbReference>
<reference evidence="8" key="1">
    <citation type="submission" date="2021-12" db="EMBL/GenBank/DDBJ databases">
        <title>Discovery of the Pendulisporaceae a myxobacterial family with distinct sporulation behavior and unique specialized metabolism.</title>
        <authorList>
            <person name="Garcia R."/>
            <person name="Popoff A."/>
            <person name="Bader C.D."/>
            <person name="Loehr J."/>
            <person name="Walesch S."/>
            <person name="Walt C."/>
            <person name="Boldt J."/>
            <person name="Bunk B."/>
            <person name="Haeckl F.J.F.P.J."/>
            <person name="Gunesch A.P."/>
            <person name="Birkelbach J."/>
            <person name="Nuebel U."/>
            <person name="Pietschmann T."/>
            <person name="Bach T."/>
            <person name="Mueller R."/>
        </authorList>
    </citation>
    <scope>NUCLEOTIDE SEQUENCE</scope>
    <source>
        <strain evidence="8">MSr11367</strain>
    </source>
</reference>
<dbReference type="PANTHER" id="PTHR10201:SF323">
    <property type="entry name" value="MATRIX METALLOPROTEINASE-21"/>
    <property type="match status" value="1"/>
</dbReference>
<dbReference type="InterPro" id="IPR021190">
    <property type="entry name" value="Pept_M10A"/>
</dbReference>
<accession>A0ABZ2LH61</accession>
<dbReference type="InterPro" id="IPR024079">
    <property type="entry name" value="MetalloPept_cat_dom_sf"/>
</dbReference>